<sequence length="65" mass="7468">MGMTKREEKKNLHPLQLHFKINIADGCLKILWHYSKKGFLPVSWATILQIGRSFITSQSASQNIL</sequence>
<reference evidence="1" key="5">
    <citation type="submission" date="2025-09" db="UniProtKB">
        <authorList>
            <consortium name="Ensembl"/>
        </authorList>
    </citation>
    <scope>IDENTIFICATION</scope>
</reference>
<accession>A0A4W3I5V8</accession>
<keyword evidence="2" id="KW-1185">Reference proteome</keyword>
<reference evidence="2" key="1">
    <citation type="journal article" date="2006" name="Science">
        <title>Ancient noncoding elements conserved in the human genome.</title>
        <authorList>
            <person name="Venkatesh B."/>
            <person name="Kirkness E.F."/>
            <person name="Loh Y.H."/>
            <person name="Halpern A.L."/>
            <person name="Lee A.P."/>
            <person name="Johnson J."/>
            <person name="Dandona N."/>
            <person name="Viswanathan L.D."/>
            <person name="Tay A."/>
            <person name="Venter J.C."/>
            <person name="Strausberg R.L."/>
            <person name="Brenner S."/>
        </authorList>
    </citation>
    <scope>NUCLEOTIDE SEQUENCE [LARGE SCALE GENOMIC DNA]</scope>
</reference>
<protein>
    <submittedName>
        <fullName evidence="1">Uncharacterized protein</fullName>
    </submittedName>
</protein>
<reference evidence="2" key="3">
    <citation type="journal article" date="2014" name="Nature">
        <title>Elephant shark genome provides unique insights into gnathostome evolution.</title>
        <authorList>
            <consortium name="International Elephant Shark Genome Sequencing Consortium"/>
            <person name="Venkatesh B."/>
            <person name="Lee A.P."/>
            <person name="Ravi V."/>
            <person name="Maurya A.K."/>
            <person name="Lian M.M."/>
            <person name="Swann J.B."/>
            <person name="Ohta Y."/>
            <person name="Flajnik M.F."/>
            <person name="Sutoh Y."/>
            <person name="Kasahara M."/>
            <person name="Hoon S."/>
            <person name="Gangu V."/>
            <person name="Roy S.W."/>
            <person name="Irimia M."/>
            <person name="Korzh V."/>
            <person name="Kondrychyn I."/>
            <person name="Lim Z.W."/>
            <person name="Tay B.H."/>
            <person name="Tohari S."/>
            <person name="Kong K.W."/>
            <person name="Ho S."/>
            <person name="Lorente-Galdos B."/>
            <person name="Quilez J."/>
            <person name="Marques-Bonet T."/>
            <person name="Raney B.J."/>
            <person name="Ingham P.W."/>
            <person name="Tay A."/>
            <person name="Hillier L.W."/>
            <person name="Minx P."/>
            <person name="Boehm T."/>
            <person name="Wilson R.K."/>
            <person name="Brenner S."/>
            <person name="Warren W.C."/>
        </authorList>
    </citation>
    <scope>NUCLEOTIDE SEQUENCE [LARGE SCALE GENOMIC DNA]</scope>
</reference>
<name>A0A4W3I5V8_CALMI</name>
<reference evidence="2" key="2">
    <citation type="journal article" date="2007" name="PLoS Biol.">
        <title>Survey sequencing and comparative analysis of the elephant shark (Callorhinchus milii) genome.</title>
        <authorList>
            <person name="Venkatesh B."/>
            <person name="Kirkness E.F."/>
            <person name="Loh Y.H."/>
            <person name="Halpern A.L."/>
            <person name="Lee A.P."/>
            <person name="Johnson J."/>
            <person name="Dandona N."/>
            <person name="Viswanathan L.D."/>
            <person name="Tay A."/>
            <person name="Venter J.C."/>
            <person name="Strausberg R.L."/>
            <person name="Brenner S."/>
        </authorList>
    </citation>
    <scope>NUCLEOTIDE SEQUENCE [LARGE SCALE GENOMIC DNA]</scope>
</reference>
<dbReference type="Proteomes" id="UP000314986">
    <property type="component" value="Unassembled WGS sequence"/>
</dbReference>
<organism evidence="1 2">
    <name type="scientific">Callorhinchus milii</name>
    <name type="common">Ghost shark</name>
    <dbReference type="NCBI Taxonomy" id="7868"/>
    <lineage>
        <taxon>Eukaryota</taxon>
        <taxon>Metazoa</taxon>
        <taxon>Chordata</taxon>
        <taxon>Craniata</taxon>
        <taxon>Vertebrata</taxon>
        <taxon>Chondrichthyes</taxon>
        <taxon>Holocephali</taxon>
        <taxon>Chimaeriformes</taxon>
        <taxon>Callorhinchidae</taxon>
        <taxon>Callorhinchus</taxon>
    </lineage>
</organism>
<reference evidence="1" key="4">
    <citation type="submission" date="2025-08" db="UniProtKB">
        <authorList>
            <consortium name="Ensembl"/>
        </authorList>
    </citation>
    <scope>IDENTIFICATION</scope>
</reference>
<evidence type="ECO:0000313" key="1">
    <source>
        <dbReference type="Ensembl" id="ENSCMIP00000025374.1"/>
    </source>
</evidence>
<proteinExistence type="predicted"/>
<dbReference type="Ensembl" id="ENSCMIT00000025790.1">
    <property type="protein sequence ID" value="ENSCMIP00000025374.1"/>
    <property type="gene ID" value="ENSCMIG00000011163.1"/>
</dbReference>
<dbReference type="InParanoid" id="A0A4W3I5V8"/>
<dbReference type="AlphaFoldDB" id="A0A4W3I5V8"/>
<evidence type="ECO:0000313" key="2">
    <source>
        <dbReference type="Proteomes" id="UP000314986"/>
    </source>
</evidence>